<reference evidence="1" key="1">
    <citation type="submission" date="2022-07" db="EMBL/GenBank/DDBJ databases">
        <title>Multi-strain Analysis of Pseudomonas putida Reveals Metabolic and Genetic Diversity.</title>
        <authorList>
            <person name="Monk J.M."/>
        </authorList>
    </citation>
    <scope>NUCLEOTIDE SEQUENCE</scope>
    <source>
        <strain evidence="1">17514</strain>
    </source>
</reference>
<comment type="caution">
    <text evidence="1">The sequence shown here is derived from an EMBL/GenBank/DDBJ whole genome shotgun (WGS) entry which is preliminary data.</text>
</comment>
<dbReference type="AlphaFoldDB" id="A0A9X4HTH6"/>
<dbReference type="Proteomes" id="UP001150678">
    <property type="component" value="Unassembled WGS sequence"/>
</dbReference>
<proteinExistence type="predicted"/>
<dbReference type="InterPro" id="IPR022385">
    <property type="entry name" value="Rhs_assc_core"/>
</dbReference>
<dbReference type="Gene3D" id="2.180.10.10">
    <property type="entry name" value="RHS repeat-associated core"/>
    <property type="match status" value="1"/>
</dbReference>
<name>A0A9X4HTH6_9PSED</name>
<accession>A0A9X4HTH6</accession>
<evidence type="ECO:0000313" key="1">
    <source>
        <dbReference type="EMBL" id="MDD2105413.1"/>
    </source>
</evidence>
<dbReference type="NCBIfam" id="TIGR03696">
    <property type="entry name" value="Rhs_assc_core"/>
    <property type="match status" value="1"/>
</dbReference>
<dbReference type="EMBL" id="JANIAN010000003">
    <property type="protein sequence ID" value="MDD2105413.1"/>
    <property type="molecule type" value="Genomic_DNA"/>
</dbReference>
<dbReference type="RefSeq" id="WP_274078388.1">
    <property type="nucleotide sequence ID" value="NZ_JANIAN010000003.1"/>
</dbReference>
<gene>
    <name evidence="1" type="ORF">NP533_04255</name>
</gene>
<organism evidence="1 2">
    <name type="scientific">Pseudomonas asiatica</name>
    <dbReference type="NCBI Taxonomy" id="2219225"/>
    <lineage>
        <taxon>Bacteria</taxon>
        <taxon>Pseudomonadati</taxon>
        <taxon>Pseudomonadota</taxon>
        <taxon>Gammaproteobacteria</taxon>
        <taxon>Pseudomonadales</taxon>
        <taxon>Pseudomonadaceae</taxon>
        <taxon>Pseudomonas</taxon>
    </lineage>
</organism>
<protein>
    <submittedName>
        <fullName evidence="1">RHS repeat-associated core domain-containing protein</fullName>
    </submittedName>
</protein>
<sequence>MRDSTKSARAYAPYGHGTPANNLLGFNGEIQHVISGLYPLGNGHRMYSPTLQRFHSPDTQAPFNRGGINHYAYCGNDPVNWRDPSGKWRQLVKTALKIAVGGGAAAAGKMNAEFVGDVYTTGKHALTRGPVPQHEFPLERTTLMQNANQARRPFNDSVNGVNFNLATWGDASLTERQARYYIDGTWSDQSNTTLYGYSAAGWLIGFAKTRQPGTLTGALFNAAGAAGAGVLDHVSYKTGSMLTQDFTRQTASIRQ</sequence>
<evidence type="ECO:0000313" key="2">
    <source>
        <dbReference type="Proteomes" id="UP001150678"/>
    </source>
</evidence>